<evidence type="ECO:0000313" key="2">
    <source>
        <dbReference type="Proteomes" id="UP000720595"/>
    </source>
</evidence>
<evidence type="ECO:0000313" key="1">
    <source>
        <dbReference type="EMBL" id="MBM7550670.1"/>
    </source>
</evidence>
<protein>
    <submittedName>
        <fullName evidence="1">Antitoxin component of RelBE/YafQ-DinJ toxin-antitoxin module</fullName>
    </submittedName>
</protein>
<dbReference type="EMBL" id="JAFBDH010000006">
    <property type="protein sequence ID" value="MBM7550670.1"/>
    <property type="molecule type" value="Genomic_DNA"/>
</dbReference>
<accession>A0ABS2MKX4</accession>
<sequence>MTSALTVYVTKLVNEQRIPFEILADPFYSQENIKRLGKSIKELEEGKGKIHKLDFDDKIMV</sequence>
<gene>
    <name evidence="1" type="ORF">JOD41_001409</name>
</gene>
<reference evidence="1 2" key="1">
    <citation type="submission" date="2021-01" db="EMBL/GenBank/DDBJ databases">
        <title>Genomic Encyclopedia of Type Strains, Phase IV (KMG-IV): sequencing the most valuable type-strain genomes for metagenomic binning, comparative biology and taxonomic classification.</title>
        <authorList>
            <person name="Goeker M."/>
        </authorList>
    </citation>
    <scope>NUCLEOTIDE SEQUENCE [LARGE SCALE GENOMIC DNA]</scope>
    <source>
        <strain evidence="1 2">DSM 21461</strain>
    </source>
</reference>
<comment type="caution">
    <text evidence="1">The sequence shown here is derived from an EMBL/GenBank/DDBJ whole genome shotgun (WGS) entry which is preliminary data.</text>
</comment>
<dbReference type="RefSeq" id="WP_205052183.1">
    <property type="nucleotide sequence ID" value="NZ_JAFBDH010000006.1"/>
</dbReference>
<organism evidence="1 2">
    <name type="scientific">Peptoniphilus gorbachii</name>
    <dbReference type="NCBI Taxonomy" id="411567"/>
    <lineage>
        <taxon>Bacteria</taxon>
        <taxon>Bacillati</taxon>
        <taxon>Bacillota</taxon>
        <taxon>Tissierellia</taxon>
        <taxon>Tissierellales</taxon>
        <taxon>Peptoniphilaceae</taxon>
        <taxon>Peptoniphilus</taxon>
    </lineage>
</organism>
<keyword evidence="2" id="KW-1185">Reference proteome</keyword>
<proteinExistence type="predicted"/>
<name>A0ABS2MKX4_9FIRM</name>
<dbReference type="Proteomes" id="UP000720595">
    <property type="component" value="Unassembled WGS sequence"/>
</dbReference>